<dbReference type="EMBL" id="AE001437">
    <property type="protein sequence ID" value="AAK80675.1"/>
    <property type="molecule type" value="Genomic_DNA"/>
</dbReference>
<keyword evidence="1" id="KW-0732">Signal</keyword>
<protein>
    <submittedName>
        <fullName evidence="3">Secreted protein containing SH3 domain homolog</fullName>
    </submittedName>
</protein>
<reference evidence="3 4" key="1">
    <citation type="journal article" date="2001" name="J. Bacteriol.">
        <title>Genome sequence and comparative analysis of the solvent-producing bacterium Clostridium acetobutylicum.</title>
        <authorList>
            <person name="Nolling J."/>
            <person name="Breton G."/>
            <person name="Omelchenko M.V."/>
            <person name="Makarova K.S."/>
            <person name="Zeng Q."/>
            <person name="Gibson R."/>
            <person name="Lee H.M."/>
            <person name="Dubois J."/>
            <person name="Qiu D."/>
            <person name="Hitti J."/>
            <person name="Wolf Y.I."/>
            <person name="Tatusov R.L."/>
            <person name="Sabathe F."/>
            <person name="Doucette-Stamm L."/>
            <person name="Soucaille P."/>
            <person name="Daly M.J."/>
            <person name="Bennett G.N."/>
            <person name="Koonin E.V."/>
            <person name="Smith D.R."/>
        </authorList>
    </citation>
    <scope>NUCLEOTIDE SEQUENCE [LARGE SCALE GENOMIC DNA]</scope>
    <source>
        <strain evidence="4">ATCC 824 / DSM 792 / JCM 1419 / LMG 5710 / VKM B-1787</strain>
    </source>
</reference>
<dbReference type="AlphaFoldDB" id="Q97FK8"/>
<dbReference type="SMART" id="SM00287">
    <property type="entry name" value="SH3b"/>
    <property type="match status" value="1"/>
</dbReference>
<dbReference type="OrthoDB" id="1665149at2"/>
<accession>Q97FK8</accession>
<keyword evidence="4" id="KW-1185">Reference proteome</keyword>
<dbReference type="RefSeq" id="WP_010966016.1">
    <property type="nucleotide sequence ID" value="NC_003030.1"/>
</dbReference>
<organism evidence="3 4">
    <name type="scientific">Clostridium acetobutylicum (strain ATCC 824 / DSM 792 / JCM 1419 / IAM 19013 / LMG 5710 / NBRC 13948 / NRRL B-527 / VKM B-1787 / 2291 / W)</name>
    <dbReference type="NCBI Taxonomy" id="272562"/>
    <lineage>
        <taxon>Bacteria</taxon>
        <taxon>Bacillati</taxon>
        <taxon>Bacillota</taxon>
        <taxon>Clostridia</taxon>
        <taxon>Eubacteriales</taxon>
        <taxon>Clostridiaceae</taxon>
        <taxon>Clostridium</taxon>
    </lineage>
</organism>
<dbReference type="GeneID" id="44999217"/>
<dbReference type="Pfam" id="PF08239">
    <property type="entry name" value="SH3_3"/>
    <property type="match status" value="1"/>
</dbReference>
<dbReference type="PANTHER" id="PTHR34408:SF1">
    <property type="entry name" value="GLYCOSYL HYDROLASE FAMILY 19 DOMAIN-CONTAINING PROTEIN HI_1415"/>
    <property type="match status" value="1"/>
</dbReference>
<evidence type="ECO:0000313" key="3">
    <source>
        <dbReference type="EMBL" id="AAK80675.1"/>
    </source>
</evidence>
<gene>
    <name evidence="3" type="ordered locus">CA_C2729</name>
</gene>
<evidence type="ECO:0000259" key="2">
    <source>
        <dbReference type="PROSITE" id="PS51781"/>
    </source>
</evidence>
<name>Q97FK8_CLOAB</name>
<dbReference type="HOGENOM" id="CLU_737118_0_0_9"/>
<evidence type="ECO:0000313" key="4">
    <source>
        <dbReference type="Proteomes" id="UP000000814"/>
    </source>
</evidence>
<dbReference type="PATRIC" id="fig|272562.8.peg.2918"/>
<feature type="domain" description="SH3b" evidence="2">
    <location>
        <begin position="235"/>
        <end position="302"/>
    </location>
</feature>
<dbReference type="Gene3D" id="2.30.30.40">
    <property type="entry name" value="SH3 Domains"/>
    <property type="match status" value="1"/>
</dbReference>
<dbReference type="Proteomes" id="UP000000814">
    <property type="component" value="Chromosome"/>
</dbReference>
<dbReference type="eggNOG" id="COG4991">
    <property type="taxonomic scope" value="Bacteria"/>
</dbReference>
<feature type="chain" id="PRO_5004324429" evidence="1">
    <location>
        <begin position="27"/>
        <end position="303"/>
    </location>
</feature>
<dbReference type="PANTHER" id="PTHR34408">
    <property type="entry name" value="FAMILY PROTEIN, PUTATIVE-RELATED"/>
    <property type="match status" value="1"/>
</dbReference>
<dbReference type="STRING" id="272562.CA_C2729"/>
<feature type="signal peptide" evidence="1">
    <location>
        <begin position="1"/>
        <end position="26"/>
    </location>
</feature>
<dbReference type="DNASU" id="1118912"/>
<dbReference type="InterPro" id="IPR052354">
    <property type="entry name" value="Cell_Wall_Dynamics_Protein"/>
</dbReference>
<proteinExistence type="predicted"/>
<dbReference type="PIR" id="H97235">
    <property type="entry name" value="H97235"/>
</dbReference>
<dbReference type="PROSITE" id="PS51781">
    <property type="entry name" value="SH3B"/>
    <property type="match status" value="1"/>
</dbReference>
<evidence type="ECO:0000256" key="1">
    <source>
        <dbReference type="SAM" id="SignalP"/>
    </source>
</evidence>
<dbReference type="Gene3D" id="3.90.1720.10">
    <property type="entry name" value="endopeptidase domain like (from Nostoc punctiforme)"/>
    <property type="match status" value="1"/>
</dbReference>
<dbReference type="InterPro" id="IPR003646">
    <property type="entry name" value="SH3-like_bac-type"/>
</dbReference>
<dbReference type="KEGG" id="cac:CA_C2729"/>
<sequence>MRKSKLTFIATFLILLFLSMPYKAHAASQTPITRADAEQRALTMINLNWTYSKSKNGVLPSAYSGSITAPSQFRGIENVVATGIPYCWGGFDGLNSSSYGESWTNFTDAVNKGAFVGNVKSSSYGHITGTAGLDCSGFVQATFNIKDYKLSTSTIFNQYFTKIDIKDIKHMDILNLPGNHVVIFDKWGTRNGVNGAYTYEATPDTTYGGIQGTKQYFMSMNTVSQYIPGRYVNIKEVAYVQVINASSLNIRTGPSTSYPIIGTISQNQIAEVTGYSSDGTWYKIKINGIEGYASSTYLTYVNN</sequence>